<feature type="chain" id="PRO_5022062374" description="Lipoprotein" evidence="1">
    <location>
        <begin position="17"/>
        <end position="409"/>
    </location>
</feature>
<dbReference type="EMBL" id="BJXN01000020">
    <property type="protein sequence ID" value="GEM90747.1"/>
    <property type="molecule type" value="Genomic_DNA"/>
</dbReference>
<comment type="caution">
    <text evidence="2">The sequence shown here is derived from an EMBL/GenBank/DDBJ whole genome shotgun (WGS) entry which is preliminary data.</text>
</comment>
<evidence type="ECO:0000313" key="3">
    <source>
        <dbReference type="Proteomes" id="UP000321827"/>
    </source>
</evidence>
<feature type="signal peptide" evidence="1">
    <location>
        <begin position="1"/>
        <end position="16"/>
    </location>
</feature>
<dbReference type="AlphaFoldDB" id="A0A511RNT9"/>
<protein>
    <recommendedName>
        <fullName evidence="4">Lipoprotein</fullName>
    </recommendedName>
</protein>
<proteinExistence type="predicted"/>
<organism evidence="2 3">
    <name type="scientific">Oceanithermus desulfurans NBRC 100063</name>
    <dbReference type="NCBI Taxonomy" id="1227550"/>
    <lineage>
        <taxon>Bacteria</taxon>
        <taxon>Thermotogati</taxon>
        <taxon>Deinococcota</taxon>
        <taxon>Deinococci</taxon>
        <taxon>Thermales</taxon>
        <taxon>Thermaceae</taxon>
        <taxon>Oceanithermus</taxon>
    </lineage>
</organism>
<dbReference type="PANTHER" id="PTHR41339">
    <property type="entry name" value="LIPL48"/>
    <property type="match status" value="1"/>
</dbReference>
<dbReference type="OrthoDB" id="34070at2"/>
<dbReference type="RefSeq" id="WP_147148767.1">
    <property type="nucleotide sequence ID" value="NZ_BJXN01000020.1"/>
</dbReference>
<reference evidence="2 3" key="1">
    <citation type="submission" date="2019-07" db="EMBL/GenBank/DDBJ databases">
        <title>Whole genome shotgun sequence of Oceanithermus desulfurans NBRC 100063.</title>
        <authorList>
            <person name="Hosoyama A."/>
            <person name="Uohara A."/>
            <person name="Ohji S."/>
            <person name="Ichikawa N."/>
        </authorList>
    </citation>
    <scope>NUCLEOTIDE SEQUENCE [LARGE SCALE GENOMIC DNA]</scope>
    <source>
        <strain evidence="2 3">NBRC 100063</strain>
    </source>
</reference>
<dbReference type="PROSITE" id="PS51257">
    <property type="entry name" value="PROKAR_LIPOPROTEIN"/>
    <property type="match status" value="1"/>
</dbReference>
<evidence type="ECO:0000256" key="1">
    <source>
        <dbReference type="SAM" id="SignalP"/>
    </source>
</evidence>
<sequence>MKLKITALTLALLALAACGPGGGGGGGGVTGCNLSGTIDTQVTLTPSACSPYHVTGDLYVEEPGKLVIQPGTTLEFAQDTGLYVSGHGALVAVGTASDKILFTGASKTRGYWNGVVFQSFANSFDNELKYVEIEYAGADERWDGGAFGNYRAAVELEEEARTKMTYTVVRESEGFGVFMAYDAYFGADSSPDGDFAHNTLTQNAAGPIAIYENKVGHLDASNDFGGNDAGHDYVYVGAGYTAVPTQTWQRLNVPYLVHGYATVGDGELLTIAPGTTLVFQQDGGLEADGPSGAIHAVGTASEPIVFTALQPVKGYWYGLVFDDTRSTNNVLHYVTVEYGGADTDPELSANIVVTSSGNASSQWIEVKNSTIQHSAGHGISVAQETTYNSDIGTSNTFADIDGENFHVQP</sequence>
<evidence type="ECO:0008006" key="4">
    <source>
        <dbReference type="Google" id="ProtNLM"/>
    </source>
</evidence>
<name>A0A511RNT9_9DEIN</name>
<gene>
    <name evidence="2" type="ORF">ODE01S_21810</name>
</gene>
<accession>A0A511RNT9</accession>
<dbReference type="PANTHER" id="PTHR41339:SF1">
    <property type="entry name" value="SECRETED PROTEIN"/>
    <property type="match status" value="1"/>
</dbReference>
<evidence type="ECO:0000313" key="2">
    <source>
        <dbReference type="EMBL" id="GEM90747.1"/>
    </source>
</evidence>
<dbReference type="Proteomes" id="UP000321827">
    <property type="component" value="Unassembled WGS sequence"/>
</dbReference>
<keyword evidence="1" id="KW-0732">Signal</keyword>